<feature type="region of interest" description="Disordered" evidence="1">
    <location>
        <begin position="79"/>
        <end position="146"/>
    </location>
</feature>
<proteinExistence type="predicted"/>
<evidence type="ECO:0000313" key="3">
    <source>
        <dbReference type="EMBL" id="KAK3267296.1"/>
    </source>
</evidence>
<organism evidence="3 4">
    <name type="scientific">Cymbomonas tetramitiformis</name>
    <dbReference type="NCBI Taxonomy" id="36881"/>
    <lineage>
        <taxon>Eukaryota</taxon>
        <taxon>Viridiplantae</taxon>
        <taxon>Chlorophyta</taxon>
        <taxon>Pyramimonadophyceae</taxon>
        <taxon>Pyramimonadales</taxon>
        <taxon>Pyramimonadaceae</taxon>
        <taxon>Cymbomonas</taxon>
    </lineage>
</organism>
<sequence length="146" mass="15647">LGSAVLLDLLAVEHSVDGKATSSLATLASPPPPSEDAIYESLTFWIGVGALVVAMSVAAVMAHFGRRWVQRVDEHREQEVHAQSKLEALEGPSQSTRLGEDADVEDQQQITNGATGSDIWQVEDAGSIDGDVLPPGRVEEEIPHRK</sequence>
<feature type="transmembrane region" description="Helical" evidence="2">
    <location>
        <begin position="42"/>
        <end position="62"/>
    </location>
</feature>
<reference evidence="3 4" key="1">
    <citation type="journal article" date="2015" name="Genome Biol. Evol.">
        <title>Comparative Genomics of a Bacterivorous Green Alga Reveals Evolutionary Causalities and Consequences of Phago-Mixotrophic Mode of Nutrition.</title>
        <authorList>
            <person name="Burns J.A."/>
            <person name="Paasch A."/>
            <person name="Narechania A."/>
            <person name="Kim E."/>
        </authorList>
    </citation>
    <scope>NUCLEOTIDE SEQUENCE [LARGE SCALE GENOMIC DNA]</scope>
    <source>
        <strain evidence="3 4">PLY_AMNH</strain>
    </source>
</reference>
<dbReference type="EMBL" id="LGRX02012501">
    <property type="protein sequence ID" value="KAK3267296.1"/>
    <property type="molecule type" value="Genomic_DNA"/>
</dbReference>
<keyword evidence="2" id="KW-0812">Transmembrane</keyword>
<feature type="non-terminal residue" evidence="3">
    <location>
        <position position="1"/>
    </location>
</feature>
<comment type="caution">
    <text evidence="3">The sequence shown here is derived from an EMBL/GenBank/DDBJ whole genome shotgun (WGS) entry which is preliminary data.</text>
</comment>
<evidence type="ECO:0000256" key="2">
    <source>
        <dbReference type="SAM" id="Phobius"/>
    </source>
</evidence>
<dbReference type="AlphaFoldDB" id="A0AAE0FWD7"/>
<gene>
    <name evidence="3" type="ORF">CYMTET_24136</name>
</gene>
<dbReference type="Proteomes" id="UP001190700">
    <property type="component" value="Unassembled WGS sequence"/>
</dbReference>
<keyword evidence="4" id="KW-1185">Reference proteome</keyword>
<accession>A0AAE0FWD7</accession>
<keyword evidence="2" id="KW-1133">Transmembrane helix</keyword>
<feature type="compositionally biased region" description="Basic and acidic residues" evidence="1">
    <location>
        <begin position="137"/>
        <end position="146"/>
    </location>
</feature>
<protein>
    <submittedName>
        <fullName evidence="3">Uncharacterized protein</fullName>
    </submittedName>
</protein>
<name>A0AAE0FWD7_9CHLO</name>
<evidence type="ECO:0000256" key="1">
    <source>
        <dbReference type="SAM" id="MobiDB-lite"/>
    </source>
</evidence>
<keyword evidence="2" id="KW-0472">Membrane</keyword>
<evidence type="ECO:0000313" key="4">
    <source>
        <dbReference type="Proteomes" id="UP001190700"/>
    </source>
</evidence>
<feature type="compositionally biased region" description="Basic and acidic residues" evidence="1">
    <location>
        <begin position="79"/>
        <end position="88"/>
    </location>
</feature>